<accession>A0ABQ0ACI9</accession>
<evidence type="ECO:0000313" key="2">
    <source>
        <dbReference type="Proteomes" id="UP001465153"/>
    </source>
</evidence>
<dbReference type="PANTHER" id="PTHR43747">
    <property type="entry name" value="FAD-BINDING PROTEIN"/>
    <property type="match status" value="1"/>
</dbReference>
<dbReference type="Pfam" id="PF04820">
    <property type="entry name" value="Trp_halogenase"/>
    <property type="match status" value="1"/>
</dbReference>
<dbReference type="InterPro" id="IPR006905">
    <property type="entry name" value="Flavin_halogenase"/>
</dbReference>
<protein>
    <submittedName>
        <fullName evidence="1">Tryptophan 7-halogenase</fullName>
    </submittedName>
</protein>
<dbReference type="PIRSF" id="PIRSF011396">
    <property type="entry name" value="Trp_halogenase"/>
    <property type="match status" value="1"/>
</dbReference>
<gene>
    <name evidence="1" type="ORF">NBRC116591_31670</name>
</gene>
<name>A0ABQ0ACI9_9GAMM</name>
<dbReference type="PANTHER" id="PTHR43747:SF4">
    <property type="entry name" value="FLAVIN-DEPENDENT TRYPTOPHAN HALOGENASE"/>
    <property type="match status" value="1"/>
</dbReference>
<dbReference type="EMBL" id="BAABWN010000011">
    <property type="protein sequence ID" value="GAA6169356.1"/>
    <property type="molecule type" value="Genomic_DNA"/>
</dbReference>
<sequence length="510" mass="57664">MNQLHEIVILGGGTAGWLTANLMAHLFSDKEQIQITVIEASDIDIVGVGEGSTPALKKFFEMINIDESEWMPRCNATYKLNIRFDGWSPNSGINNYSHPFISQTDMFSQRAFIVNCMTRRLGLDVTTQPDLFFLNSVLSHQHKGPVTPDNFPFRMEYGYHFDSRLLGKFLSEVGQRRGVNYKQLKITGAELNDNGDIDYLVTSDGTQVSGDLFVDCSGFSSLLLQKTLGVAFKTFNANLFNDSAVVIPTAIDRHKPAETVSYAMKNGWCWKIPLTNRYGNGYVFSSDFISPNDAETELRESLGLLDSDVPARHLKMNVGQAEHHWHKNCLALGLSQGFIEPLEATGLHLVLVAIESFVTKHLEGNLSDKYQGEFNTKISERFERVRDYIVAHYKLNTRNDSEYWIANRENTHLSESLKRILDVWYRRGDLDAEFQRQKIESHFSSLSWHCLLAGYGAFPGLAPEQPNKGDLYLEQNVESFINGCSLNFKSHQHCLAFSTNTGEQQYSHAL</sequence>
<dbReference type="RefSeq" id="WP_353303895.1">
    <property type="nucleotide sequence ID" value="NZ_BAABWN010000011.1"/>
</dbReference>
<reference evidence="1 2" key="1">
    <citation type="submission" date="2024-04" db="EMBL/GenBank/DDBJ databases">
        <title>Draft genome sequence of Sessilibacter corallicola NBRC 116591.</title>
        <authorList>
            <person name="Miyakawa T."/>
            <person name="Kusuya Y."/>
            <person name="Miura T."/>
        </authorList>
    </citation>
    <scope>NUCLEOTIDE SEQUENCE [LARGE SCALE GENOMIC DNA]</scope>
    <source>
        <strain evidence="1 2">KU-00831-HH</strain>
    </source>
</reference>
<dbReference type="Proteomes" id="UP001465153">
    <property type="component" value="Unassembled WGS sequence"/>
</dbReference>
<dbReference type="Gene3D" id="3.50.50.60">
    <property type="entry name" value="FAD/NAD(P)-binding domain"/>
    <property type="match status" value="1"/>
</dbReference>
<evidence type="ECO:0000313" key="1">
    <source>
        <dbReference type="EMBL" id="GAA6169356.1"/>
    </source>
</evidence>
<dbReference type="SUPFAM" id="SSF51905">
    <property type="entry name" value="FAD/NAD(P)-binding domain"/>
    <property type="match status" value="1"/>
</dbReference>
<proteinExistence type="predicted"/>
<dbReference type="InterPro" id="IPR036188">
    <property type="entry name" value="FAD/NAD-bd_sf"/>
</dbReference>
<dbReference type="InterPro" id="IPR050816">
    <property type="entry name" value="Flavin-dep_Halogenase_NPB"/>
</dbReference>
<keyword evidence="2" id="KW-1185">Reference proteome</keyword>
<dbReference type="InterPro" id="IPR033856">
    <property type="entry name" value="Trp_halogen"/>
</dbReference>
<organism evidence="1 2">
    <name type="scientific">Sessilibacter corallicola</name>
    <dbReference type="NCBI Taxonomy" id="2904075"/>
    <lineage>
        <taxon>Bacteria</taxon>
        <taxon>Pseudomonadati</taxon>
        <taxon>Pseudomonadota</taxon>
        <taxon>Gammaproteobacteria</taxon>
        <taxon>Cellvibrionales</taxon>
        <taxon>Cellvibrionaceae</taxon>
        <taxon>Sessilibacter</taxon>
    </lineage>
</organism>
<comment type="caution">
    <text evidence="1">The sequence shown here is derived from an EMBL/GenBank/DDBJ whole genome shotgun (WGS) entry which is preliminary data.</text>
</comment>